<proteinExistence type="predicted"/>
<feature type="transmembrane region" description="Helical" evidence="1">
    <location>
        <begin position="36"/>
        <end position="53"/>
    </location>
</feature>
<name>A0A315ZH61_SEDFL</name>
<dbReference type="Proteomes" id="UP000245535">
    <property type="component" value="Unassembled WGS sequence"/>
</dbReference>
<evidence type="ECO:0000313" key="2">
    <source>
        <dbReference type="EMBL" id="PWJ44519.1"/>
    </source>
</evidence>
<dbReference type="RefSeq" id="WP_109616007.1">
    <property type="nucleotide sequence ID" value="NZ_QGDO01000001.1"/>
</dbReference>
<keyword evidence="1" id="KW-1133">Transmembrane helix</keyword>
<evidence type="ECO:0000256" key="1">
    <source>
        <dbReference type="SAM" id="Phobius"/>
    </source>
</evidence>
<comment type="caution">
    <text evidence="2">The sequence shown here is derived from an EMBL/GenBank/DDBJ whole genome shotgun (WGS) entry which is preliminary data.</text>
</comment>
<sequence>MEIKEILEGMNLEQMAIVVVTIALCLFVIVKVAKTIMKIVLMALLVAVGYILFDEYAPTDLEMIQSKVEKSVDKAKSLFDEVKKKKELLED</sequence>
<gene>
    <name evidence="2" type="ORF">BC781_101890</name>
</gene>
<dbReference type="EMBL" id="QGDO01000001">
    <property type="protein sequence ID" value="PWJ44519.1"/>
    <property type="molecule type" value="Genomic_DNA"/>
</dbReference>
<organism evidence="2 3">
    <name type="scientific">Sediminitomix flava</name>
    <dbReference type="NCBI Taxonomy" id="379075"/>
    <lineage>
        <taxon>Bacteria</taxon>
        <taxon>Pseudomonadati</taxon>
        <taxon>Bacteroidota</taxon>
        <taxon>Cytophagia</taxon>
        <taxon>Cytophagales</taxon>
        <taxon>Flammeovirgaceae</taxon>
        <taxon>Sediminitomix</taxon>
    </lineage>
</organism>
<dbReference type="AlphaFoldDB" id="A0A315ZH61"/>
<accession>A0A315ZH61</accession>
<keyword evidence="1" id="KW-0472">Membrane</keyword>
<feature type="transmembrane region" description="Helical" evidence="1">
    <location>
        <begin position="12"/>
        <end position="30"/>
    </location>
</feature>
<reference evidence="2 3" key="1">
    <citation type="submission" date="2018-03" db="EMBL/GenBank/DDBJ databases">
        <title>Genomic Encyclopedia of Archaeal and Bacterial Type Strains, Phase II (KMG-II): from individual species to whole genera.</title>
        <authorList>
            <person name="Goeker M."/>
        </authorList>
    </citation>
    <scope>NUCLEOTIDE SEQUENCE [LARGE SCALE GENOMIC DNA]</scope>
    <source>
        <strain evidence="2 3">DSM 28229</strain>
    </source>
</reference>
<protein>
    <submittedName>
        <fullName evidence="2">Uncharacterized protein</fullName>
    </submittedName>
</protein>
<keyword evidence="3" id="KW-1185">Reference proteome</keyword>
<evidence type="ECO:0000313" key="3">
    <source>
        <dbReference type="Proteomes" id="UP000245535"/>
    </source>
</evidence>
<keyword evidence="1" id="KW-0812">Transmembrane</keyword>